<feature type="compositionally biased region" description="Pro residues" evidence="1">
    <location>
        <begin position="65"/>
        <end position="81"/>
    </location>
</feature>
<organism evidence="2 3">
    <name type="scientific">Streptomyces nogalater</name>
    <dbReference type="NCBI Taxonomy" id="38314"/>
    <lineage>
        <taxon>Bacteria</taxon>
        <taxon>Bacillati</taxon>
        <taxon>Actinomycetota</taxon>
        <taxon>Actinomycetes</taxon>
        <taxon>Kitasatosporales</taxon>
        <taxon>Streptomycetaceae</taxon>
        <taxon>Streptomyces</taxon>
    </lineage>
</organism>
<name>A0ABW0WAT0_STRNO</name>
<accession>A0ABW0WAT0</accession>
<gene>
    <name evidence="2" type="ORF">ACFP3J_01305</name>
</gene>
<sequence>MSGPRGSTGPGLASAFDPTEPRADSATDPTELPSAPPSGRTGAWPASAPDPAKTEPASAPDPGEPRPAPVPEPNEQPPGSGPDPAELPQDRSQAILEAAKQIGALLKRAGHPFALAGSVAVYAHGGSRYLQHDADFAILPEDAEAVAATLREAGLGVRVPPEDWLIKTTCHGQNVDIIFSLAHQPVTREMLDRAHVLPVDSVLMPVLSPTDLIQSLISAFSEHYCDFGSVLPVARAVREKVDWEAVRRACGAEPMPAAFLFLLERLNVIDAQEGRP</sequence>
<dbReference type="SUPFAM" id="SSF81301">
    <property type="entry name" value="Nucleotidyltransferase"/>
    <property type="match status" value="1"/>
</dbReference>
<evidence type="ECO:0000256" key="1">
    <source>
        <dbReference type="SAM" id="MobiDB-lite"/>
    </source>
</evidence>
<feature type="region of interest" description="Disordered" evidence="1">
    <location>
        <begin position="1"/>
        <end position="88"/>
    </location>
</feature>
<protein>
    <recommendedName>
        <fullName evidence="4">Nucleotidyltransferase-like protein</fullName>
    </recommendedName>
</protein>
<dbReference type="Proteomes" id="UP001596065">
    <property type="component" value="Unassembled WGS sequence"/>
</dbReference>
<dbReference type="InterPro" id="IPR043519">
    <property type="entry name" value="NT_sf"/>
</dbReference>
<evidence type="ECO:0000313" key="2">
    <source>
        <dbReference type="EMBL" id="MFC5654129.1"/>
    </source>
</evidence>
<dbReference type="Gene3D" id="3.30.460.40">
    <property type="match status" value="1"/>
</dbReference>
<reference evidence="3" key="1">
    <citation type="journal article" date="2019" name="Int. J. Syst. Evol. Microbiol.">
        <title>The Global Catalogue of Microorganisms (GCM) 10K type strain sequencing project: providing services to taxonomists for standard genome sequencing and annotation.</title>
        <authorList>
            <consortium name="The Broad Institute Genomics Platform"/>
            <consortium name="The Broad Institute Genome Sequencing Center for Infectious Disease"/>
            <person name="Wu L."/>
            <person name="Ma J."/>
        </authorList>
    </citation>
    <scope>NUCLEOTIDE SEQUENCE [LARGE SCALE GENOMIC DNA]</scope>
    <source>
        <strain evidence="3">KCTC 5701</strain>
    </source>
</reference>
<dbReference type="EMBL" id="JBHSOE010000002">
    <property type="protein sequence ID" value="MFC5654129.1"/>
    <property type="molecule type" value="Genomic_DNA"/>
</dbReference>
<comment type="caution">
    <text evidence="2">The sequence shown here is derived from an EMBL/GenBank/DDBJ whole genome shotgun (WGS) entry which is preliminary data.</text>
</comment>
<proteinExistence type="predicted"/>
<evidence type="ECO:0008006" key="4">
    <source>
        <dbReference type="Google" id="ProtNLM"/>
    </source>
</evidence>
<dbReference type="RefSeq" id="WP_344351791.1">
    <property type="nucleotide sequence ID" value="NZ_BAAASM010000054.1"/>
</dbReference>
<evidence type="ECO:0000313" key="3">
    <source>
        <dbReference type="Proteomes" id="UP001596065"/>
    </source>
</evidence>
<keyword evidence="3" id="KW-1185">Reference proteome</keyword>